<feature type="transmembrane region" description="Helical" evidence="1">
    <location>
        <begin position="106"/>
        <end position="131"/>
    </location>
</feature>
<keyword evidence="1" id="KW-0472">Membrane</keyword>
<evidence type="ECO:0000256" key="1">
    <source>
        <dbReference type="SAM" id="Phobius"/>
    </source>
</evidence>
<keyword evidence="3" id="KW-1185">Reference proteome</keyword>
<dbReference type="EMBL" id="LAJE02000292">
    <property type="protein sequence ID" value="OEO29275.1"/>
    <property type="molecule type" value="Genomic_DNA"/>
</dbReference>
<feature type="transmembrane region" description="Helical" evidence="1">
    <location>
        <begin position="76"/>
        <end position="94"/>
    </location>
</feature>
<protein>
    <submittedName>
        <fullName evidence="2">Uncharacterized protein</fullName>
    </submittedName>
</protein>
<sequence length="150" mass="16085">MALLRSGLVLFVSVTLMAALTLGALLVSTGNIGGWRLDTSSDWSFLFQLSIVTLPTSILLVVLAWRGRRQPLTDGVALMTCIAILACLVVYFWWSLYPPHSGHGYAILVWIYAGIGLAALVPAYLISYLALCRTPLLRGLAPPAKAKGAA</sequence>
<dbReference type="RefSeq" id="WP_069911428.1">
    <property type="nucleotide sequence ID" value="NZ_LAJE02000292.1"/>
</dbReference>
<dbReference type="Proteomes" id="UP000095463">
    <property type="component" value="Unassembled WGS sequence"/>
</dbReference>
<reference evidence="2 3" key="1">
    <citation type="journal article" date="2015" name="Genome Announc.">
        <title>Genome Assemblies of Three Soil-Associated Devosia species: D. insulae, D. limi, and D. soli.</title>
        <authorList>
            <person name="Hassan Y.I."/>
            <person name="Lepp D."/>
            <person name="Zhou T."/>
        </authorList>
    </citation>
    <scope>NUCLEOTIDE SEQUENCE [LARGE SCALE GENOMIC DNA]</scope>
    <source>
        <strain evidence="2 3">DS-56</strain>
    </source>
</reference>
<evidence type="ECO:0000313" key="2">
    <source>
        <dbReference type="EMBL" id="OEO29275.1"/>
    </source>
</evidence>
<organism evidence="2 3">
    <name type="scientific">Devosia insulae DS-56</name>
    <dbReference type="NCBI Taxonomy" id="1116389"/>
    <lineage>
        <taxon>Bacteria</taxon>
        <taxon>Pseudomonadati</taxon>
        <taxon>Pseudomonadota</taxon>
        <taxon>Alphaproteobacteria</taxon>
        <taxon>Hyphomicrobiales</taxon>
        <taxon>Devosiaceae</taxon>
        <taxon>Devosia</taxon>
    </lineage>
</organism>
<gene>
    <name evidence="2" type="ORF">VW23_026260</name>
</gene>
<accession>A0A1E5XL25</accession>
<dbReference type="OrthoDB" id="10015652at2"/>
<evidence type="ECO:0000313" key="3">
    <source>
        <dbReference type="Proteomes" id="UP000095463"/>
    </source>
</evidence>
<keyword evidence="1" id="KW-0812">Transmembrane</keyword>
<proteinExistence type="predicted"/>
<name>A0A1E5XL25_9HYPH</name>
<dbReference type="AlphaFoldDB" id="A0A1E5XL25"/>
<keyword evidence="1" id="KW-1133">Transmembrane helix</keyword>
<feature type="transmembrane region" description="Helical" evidence="1">
    <location>
        <begin position="45"/>
        <end position="64"/>
    </location>
</feature>
<comment type="caution">
    <text evidence="2">The sequence shown here is derived from an EMBL/GenBank/DDBJ whole genome shotgun (WGS) entry which is preliminary data.</text>
</comment>